<feature type="domain" description="mRNA decay factor PAT1" evidence="2">
    <location>
        <begin position="1"/>
        <end position="260"/>
    </location>
</feature>
<dbReference type="VEuPathDB" id="FungiDB:MFRU_063g00210"/>
<feature type="compositionally biased region" description="Acidic residues" evidence="1">
    <location>
        <begin position="42"/>
        <end position="65"/>
    </location>
</feature>
<proteinExistence type="predicted"/>
<accession>A0A5M9JRE9</accession>
<evidence type="ECO:0000313" key="3">
    <source>
        <dbReference type="EMBL" id="KAA8570619.1"/>
    </source>
</evidence>
<evidence type="ECO:0000259" key="2">
    <source>
        <dbReference type="Pfam" id="PF09770"/>
    </source>
</evidence>
<protein>
    <recommendedName>
        <fullName evidence="2">mRNA decay factor PAT1 domain-containing protein</fullName>
    </recommendedName>
</protein>
<feature type="domain" description="mRNA decay factor PAT1" evidence="2">
    <location>
        <begin position="336"/>
        <end position="380"/>
    </location>
</feature>
<feature type="region of interest" description="Disordered" evidence="1">
    <location>
        <begin position="190"/>
        <end position="249"/>
    </location>
</feature>
<feature type="region of interest" description="Disordered" evidence="1">
    <location>
        <begin position="1"/>
        <end position="83"/>
    </location>
</feature>
<dbReference type="EMBL" id="VICG01000006">
    <property type="protein sequence ID" value="KAA8570619.1"/>
    <property type="molecule type" value="Genomic_DNA"/>
</dbReference>
<keyword evidence="4" id="KW-1185">Reference proteome</keyword>
<dbReference type="InterPro" id="IPR019167">
    <property type="entry name" value="PAT1_dom"/>
</dbReference>
<feature type="compositionally biased region" description="Low complexity" evidence="1">
    <location>
        <begin position="190"/>
        <end position="210"/>
    </location>
</feature>
<dbReference type="Proteomes" id="UP000322873">
    <property type="component" value="Unassembled WGS sequence"/>
</dbReference>
<reference evidence="3 4" key="1">
    <citation type="submission" date="2019-06" db="EMBL/GenBank/DDBJ databases">
        <title>Genome Sequence of the Brown Rot Fungal Pathogen Monilinia fructicola.</title>
        <authorList>
            <person name="De Miccolis Angelini R.M."/>
            <person name="Landi L."/>
            <person name="Abate D."/>
            <person name="Pollastro S."/>
            <person name="Romanazzi G."/>
            <person name="Faretra F."/>
        </authorList>
    </citation>
    <scope>NUCLEOTIDE SEQUENCE [LARGE SCALE GENOMIC DNA]</scope>
    <source>
        <strain evidence="3 4">Mfrc123</strain>
    </source>
</reference>
<organism evidence="3 4">
    <name type="scientific">Monilinia fructicola</name>
    <name type="common">Brown rot fungus</name>
    <name type="synonym">Ciboria fructicola</name>
    <dbReference type="NCBI Taxonomy" id="38448"/>
    <lineage>
        <taxon>Eukaryota</taxon>
        <taxon>Fungi</taxon>
        <taxon>Dikarya</taxon>
        <taxon>Ascomycota</taxon>
        <taxon>Pezizomycotina</taxon>
        <taxon>Leotiomycetes</taxon>
        <taxon>Helotiales</taxon>
        <taxon>Sclerotiniaceae</taxon>
        <taxon>Monilinia</taxon>
    </lineage>
</organism>
<dbReference type="Pfam" id="PF09770">
    <property type="entry name" value="PAT1"/>
    <property type="match status" value="3"/>
</dbReference>
<dbReference type="AlphaFoldDB" id="A0A5M9JRE9"/>
<comment type="caution">
    <text evidence="3">The sequence shown here is derived from an EMBL/GenBank/DDBJ whole genome shotgun (WGS) entry which is preliminary data.</text>
</comment>
<name>A0A5M9JRE9_MONFR</name>
<feature type="compositionally biased region" description="Low complexity" evidence="1">
    <location>
        <begin position="158"/>
        <end position="169"/>
    </location>
</feature>
<feature type="compositionally biased region" description="Pro residues" evidence="1">
    <location>
        <begin position="211"/>
        <end position="222"/>
    </location>
</feature>
<feature type="region of interest" description="Disordered" evidence="1">
    <location>
        <begin position="158"/>
        <end position="178"/>
    </location>
</feature>
<evidence type="ECO:0000256" key="1">
    <source>
        <dbReference type="SAM" id="MobiDB-lite"/>
    </source>
</evidence>
<feature type="compositionally biased region" description="Low complexity" evidence="1">
    <location>
        <begin position="223"/>
        <end position="244"/>
    </location>
</feature>
<gene>
    <name evidence="3" type="ORF">EYC84_000018</name>
</gene>
<sequence>MSFFGFDPSQPPHERGHNTAAPGFGQHADPFASLSGTGNDSEAFDFEDTYDGLGDQLEETGDDFNDATFGSGGDSGSSKPVGKDFDFFGQTAKVSDAINEEQLRYSRQQPVVSRTTPAASTYSQPSYSRPARTGYERYQEPEYVPDMQVDANLWGVAPKQAPPKTATPPVSGPSAPGRKMMSLEEVEAAMRAQAKKPAQPQVPVQQQHMPPSQPQYQQPPPQQYQNFHQQASQQQQTAQQFPVQVSAPPQAEQHFKANHMVHHVVITTPHASGNRHVITHPQQLVNLSEEERAAFLLEDAKRAKRNHKIFLLSKDNGLMTPQDKNFITRIQLQNNCQIRGGPRQNPHQPLSNFAQTYLFQTGNRHGGMRRQARGGDNHVQTHISDEQRATILTMIILHLDKLDVVRLAVPSPDGIQPNAEIRENIDLFQVTVMSSLFGFLHDADFQITTGVLGLILNLNIDLIARTRIGLSLLTMILSRAEITKQAGDVNERGWNDWLVTHNAFFDALEPTLPEIFPGTVNTGEDVYVWQFLAAIGIGASPEQQQRLVMAVKDRVMETVGLAKTLPPAMSSQRLANVNLFMRSIGLDVELLA</sequence>
<feature type="compositionally biased region" description="Polar residues" evidence="1">
    <location>
        <begin position="107"/>
        <end position="127"/>
    </location>
</feature>
<evidence type="ECO:0000313" key="4">
    <source>
        <dbReference type="Proteomes" id="UP000322873"/>
    </source>
</evidence>
<feature type="region of interest" description="Disordered" evidence="1">
    <location>
        <begin position="107"/>
        <end position="131"/>
    </location>
</feature>
<feature type="domain" description="mRNA decay factor PAT1" evidence="2">
    <location>
        <begin position="381"/>
        <end position="589"/>
    </location>
</feature>